<dbReference type="Proteomes" id="UP001059380">
    <property type="component" value="Chromosome"/>
</dbReference>
<accession>A0A9J7BM23</accession>
<dbReference type="Pfam" id="PF07676">
    <property type="entry name" value="PD40"/>
    <property type="match status" value="3"/>
</dbReference>
<dbReference type="RefSeq" id="WP_260792063.1">
    <property type="nucleotide sequence ID" value="NZ_CP093313.1"/>
</dbReference>
<keyword evidence="1" id="KW-0732">Signal</keyword>
<dbReference type="InterPro" id="IPR011042">
    <property type="entry name" value="6-blade_b-propeller_TolB-like"/>
</dbReference>
<dbReference type="EMBL" id="CP093313">
    <property type="protein sequence ID" value="UWZ82818.1"/>
    <property type="molecule type" value="Genomic_DNA"/>
</dbReference>
<feature type="signal peptide" evidence="1">
    <location>
        <begin position="1"/>
        <end position="22"/>
    </location>
</feature>
<evidence type="ECO:0000256" key="1">
    <source>
        <dbReference type="SAM" id="SignalP"/>
    </source>
</evidence>
<feature type="chain" id="PRO_5039953066" evidence="1">
    <location>
        <begin position="23"/>
        <end position="308"/>
    </location>
</feature>
<dbReference type="KEGG" id="orp:MOP44_19890"/>
<keyword evidence="3" id="KW-1185">Reference proteome</keyword>
<dbReference type="Gene3D" id="2.120.10.30">
    <property type="entry name" value="TolB, C-terminal domain"/>
    <property type="match status" value="1"/>
</dbReference>
<name>A0A9J7BM23_9BACT</name>
<dbReference type="AlphaFoldDB" id="A0A9J7BM23"/>
<dbReference type="SUPFAM" id="SSF82171">
    <property type="entry name" value="DPP6 N-terminal domain-like"/>
    <property type="match status" value="1"/>
</dbReference>
<evidence type="ECO:0000313" key="2">
    <source>
        <dbReference type="EMBL" id="UWZ82818.1"/>
    </source>
</evidence>
<gene>
    <name evidence="2" type="ORF">MOP44_19890</name>
</gene>
<reference evidence="2" key="1">
    <citation type="submission" date="2021-04" db="EMBL/GenBank/DDBJ databases">
        <title>Phylogenetic analysis of Acidobacteriaceae.</title>
        <authorList>
            <person name="Qiu L."/>
            <person name="Zhang Q."/>
        </authorList>
    </citation>
    <scope>NUCLEOTIDE SEQUENCE</scope>
    <source>
        <strain evidence="2">DSM 25168</strain>
    </source>
</reference>
<sequence length="308" mass="34231">MLESKVSRLLAVVVVCSSFAAASRVPVPRVFIGETDWGTESNAAPAFTPDGKTVFFTHWHDGDGTIMVSHLRGGTWSKPETAPFSGQWRDIEPAMAPDGSYLVFSSNRPAIEGGKAIDGFFQGKIQPGKGGNLWRVNRTANGWGKPTRLPDEVNSNTAVYSPSVARSGNLYFNQSDPVTKKERLCWSKWIDGHYTAPQPVSFDDGETRNFTAAVAPDESFILFSGHRPPSPDHRAVVFVAFAKHHKWQTPIPFKPYLYGEQERLSPDLKTLYFVSDRPRMDAGNPNPNVNAPRKIWQISLRDWTVLGK</sequence>
<organism evidence="2 3">
    <name type="scientific">Occallatibacter riparius</name>
    <dbReference type="NCBI Taxonomy" id="1002689"/>
    <lineage>
        <taxon>Bacteria</taxon>
        <taxon>Pseudomonadati</taxon>
        <taxon>Acidobacteriota</taxon>
        <taxon>Terriglobia</taxon>
        <taxon>Terriglobales</taxon>
        <taxon>Acidobacteriaceae</taxon>
        <taxon>Occallatibacter</taxon>
    </lineage>
</organism>
<evidence type="ECO:0000313" key="3">
    <source>
        <dbReference type="Proteomes" id="UP001059380"/>
    </source>
</evidence>
<dbReference type="InterPro" id="IPR011659">
    <property type="entry name" value="WD40"/>
</dbReference>
<protein>
    <submittedName>
        <fullName evidence="2">Uncharacterized protein</fullName>
    </submittedName>
</protein>
<proteinExistence type="predicted"/>